<gene>
    <name evidence="1" type="ORF">GCM10022406_34970</name>
</gene>
<name>A0ABP7NN54_9BACT</name>
<accession>A0ABP7NN54</accession>
<proteinExistence type="predicted"/>
<protein>
    <recommendedName>
        <fullName evidence="3">STAS/SEC14 domain-containing protein</fullName>
    </recommendedName>
</protein>
<evidence type="ECO:0000313" key="1">
    <source>
        <dbReference type="EMBL" id="GAA3950096.1"/>
    </source>
</evidence>
<sequence>MVEVLAINTLLFSIFADIHSFISGCRTSMLYQLDSLHFQYDNSMNLLRWQWRGSLDLDKFIKSFDYLAAFSQQHKVTRWLADTSDMPLVGIDEQVWLGEQWLPQFVELGVKKIGLVLPLSLHNVLVVEHLMFDAQHYTPSNVQFFSDTLAALDWLTDSAPRIGMLEQEWQQLAGGTTAAEQR</sequence>
<evidence type="ECO:0000313" key="2">
    <source>
        <dbReference type="Proteomes" id="UP001499909"/>
    </source>
</evidence>
<organism evidence="1 2">
    <name type="scientific">Hymenobacter algoricola</name>
    <dbReference type="NCBI Taxonomy" id="486267"/>
    <lineage>
        <taxon>Bacteria</taxon>
        <taxon>Pseudomonadati</taxon>
        <taxon>Bacteroidota</taxon>
        <taxon>Cytophagia</taxon>
        <taxon>Cytophagales</taxon>
        <taxon>Hymenobacteraceae</taxon>
        <taxon>Hymenobacter</taxon>
    </lineage>
</organism>
<evidence type="ECO:0008006" key="3">
    <source>
        <dbReference type="Google" id="ProtNLM"/>
    </source>
</evidence>
<reference evidence="2" key="1">
    <citation type="journal article" date="2019" name="Int. J. Syst. Evol. Microbiol.">
        <title>The Global Catalogue of Microorganisms (GCM) 10K type strain sequencing project: providing services to taxonomists for standard genome sequencing and annotation.</title>
        <authorList>
            <consortium name="The Broad Institute Genomics Platform"/>
            <consortium name="The Broad Institute Genome Sequencing Center for Infectious Disease"/>
            <person name="Wu L."/>
            <person name="Ma J."/>
        </authorList>
    </citation>
    <scope>NUCLEOTIDE SEQUENCE [LARGE SCALE GENOMIC DNA]</scope>
    <source>
        <strain evidence="2">JCM 17214</strain>
    </source>
</reference>
<keyword evidence="2" id="KW-1185">Reference proteome</keyword>
<dbReference type="Proteomes" id="UP001499909">
    <property type="component" value="Unassembled WGS sequence"/>
</dbReference>
<comment type="caution">
    <text evidence="1">The sequence shown here is derived from an EMBL/GenBank/DDBJ whole genome shotgun (WGS) entry which is preliminary data.</text>
</comment>
<dbReference type="EMBL" id="BAABDH010000107">
    <property type="protein sequence ID" value="GAA3950096.1"/>
    <property type="molecule type" value="Genomic_DNA"/>
</dbReference>